<keyword evidence="6" id="KW-1185">Reference proteome</keyword>
<reference evidence="5 6" key="1">
    <citation type="submission" date="2018-01" db="EMBL/GenBank/DDBJ databases">
        <title>Complete genome sequence of Flavivirga eckloniae ECD14 isolated from seaweed Ecklonia cava.</title>
        <authorList>
            <person name="Lee J.H."/>
            <person name="Baik K.S."/>
            <person name="Seong C.N."/>
        </authorList>
    </citation>
    <scope>NUCLEOTIDE SEQUENCE [LARGE SCALE GENOMIC DNA]</scope>
    <source>
        <strain evidence="5 6">ECD14</strain>
    </source>
</reference>
<dbReference type="OrthoDB" id="9815825at2"/>
<evidence type="ECO:0000313" key="6">
    <source>
        <dbReference type="Proteomes" id="UP000235826"/>
    </source>
</evidence>
<proteinExistence type="inferred from homology"/>
<evidence type="ECO:0000259" key="3">
    <source>
        <dbReference type="Pfam" id="PF01408"/>
    </source>
</evidence>
<dbReference type="Gene3D" id="3.40.50.720">
    <property type="entry name" value="NAD(P)-binding Rossmann-like Domain"/>
    <property type="match status" value="1"/>
</dbReference>
<organism evidence="5 6">
    <name type="scientific">Flavivirga eckloniae</name>
    <dbReference type="NCBI Taxonomy" id="1803846"/>
    <lineage>
        <taxon>Bacteria</taxon>
        <taxon>Pseudomonadati</taxon>
        <taxon>Bacteroidota</taxon>
        <taxon>Flavobacteriia</taxon>
        <taxon>Flavobacteriales</taxon>
        <taxon>Flavobacteriaceae</taxon>
        <taxon>Flavivirga</taxon>
    </lineage>
</organism>
<evidence type="ECO:0000259" key="4">
    <source>
        <dbReference type="Pfam" id="PF22725"/>
    </source>
</evidence>
<protein>
    <submittedName>
        <fullName evidence="5">Oxidoreductase</fullName>
    </submittedName>
</protein>
<dbReference type="EMBL" id="CP025791">
    <property type="protein sequence ID" value="AUP77977.1"/>
    <property type="molecule type" value="Genomic_DNA"/>
</dbReference>
<name>A0A2K9PN12_9FLAO</name>
<dbReference type="InterPro" id="IPR055170">
    <property type="entry name" value="GFO_IDH_MocA-like_dom"/>
</dbReference>
<dbReference type="RefSeq" id="WP_102754636.1">
    <property type="nucleotide sequence ID" value="NZ_CP025791.1"/>
</dbReference>
<dbReference type="InterPro" id="IPR000683">
    <property type="entry name" value="Gfo/Idh/MocA-like_OxRdtase_N"/>
</dbReference>
<dbReference type="PANTHER" id="PTHR22604:SF105">
    <property type="entry name" value="TRANS-1,2-DIHYDROBENZENE-1,2-DIOL DEHYDROGENASE"/>
    <property type="match status" value="1"/>
</dbReference>
<sequence>MTKQSQHKTINWGIIGLGNIANKFAQDLLTIEDAQLYAVASRSQEKADAFASTYHANKAYNSYEALVKDSNIDAVYIATPHALHKENTLLCLEHGIAVLCEKPFAMNAEEVNTMIAKAREKNVLLMEALWTYFLPHYQYVLQELKNETFGRVLKLEADFGFYRKFDESTRLFKKSLGGGSLLDIGIYPIFAALSSLGIPKDIKADATFFENGADSSCNIVFNYDNGTTANLKSTLLEDTPTEATFYCEKGTIKINSGFFMPTTVTLISDNKEETIDFNYKTIGYNYETLHFNNLLREGKVESDVMTFEFSKKLIKLLDDVRSNIKLEY</sequence>
<dbReference type="Proteomes" id="UP000235826">
    <property type="component" value="Chromosome"/>
</dbReference>
<feature type="domain" description="Gfo/Idh/MocA-like oxidoreductase N-terminal" evidence="3">
    <location>
        <begin position="10"/>
        <end position="127"/>
    </location>
</feature>
<dbReference type="InterPro" id="IPR036291">
    <property type="entry name" value="NAD(P)-bd_dom_sf"/>
</dbReference>
<dbReference type="KEGG" id="fek:C1H87_04315"/>
<dbReference type="SUPFAM" id="SSF51735">
    <property type="entry name" value="NAD(P)-binding Rossmann-fold domains"/>
    <property type="match status" value="1"/>
</dbReference>
<gene>
    <name evidence="5" type="ORF">C1H87_04315</name>
</gene>
<comment type="similarity">
    <text evidence="1">Belongs to the Gfo/Idh/MocA family.</text>
</comment>
<feature type="domain" description="GFO/IDH/MocA-like oxidoreductase" evidence="4">
    <location>
        <begin position="137"/>
        <end position="252"/>
    </location>
</feature>
<dbReference type="Gene3D" id="3.30.360.10">
    <property type="entry name" value="Dihydrodipicolinate Reductase, domain 2"/>
    <property type="match status" value="1"/>
</dbReference>
<dbReference type="AlphaFoldDB" id="A0A2K9PN12"/>
<dbReference type="InterPro" id="IPR050984">
    <property type="entry name" value="Gfo/Idh/MocA_domain"/>
</dbReference>
<dbReference type="SUPFAM" id="SSF55347">
    <property type="entry name" value="Glyceraldehyde-3-phosphate dehydrogenase-like, C-terminal domain"/>
    <property type="match status" value="1"/>
</dbReference>
<dbReference type="PANTHER" id="PTHR22604">
    <property type="entry name" value="OXIDOREDUCTASES"/>
    <property type="match status" value="1"/>
</dbReference>
<evidence type="ECO:0000256" key="2">
    <source>
        <dbReference type="ARBA" id="ARBA00023002"/>
    </source>
</evidence>
<dbReference type="Pfam" id="PF22725">
    <property type="entry name" value="GFO_IDH_MocA_C3"/>
    <property type="match status" value="1"/>
</dbReference>
<dbReference type="Pfam" id="PF01408">
    <property type="entry name" value="GFO_IDH_MocA"/>
    <property type="match status" value="1"/>
</dbReference>
<dbReference type="GO" id="GO:0000166">
    <property type="term" value="F:nucleotide binding"/>
    <property type="evidence" value="ECO:0007669"/>
    <property type="project" value="InterPro"/>
</dbReference>
<dbReference type="GO" id="GO:0016491">
    <property type="term" value="F:oxidoreductase activity"/>
    <property type="evidence" value="ECO:0007669"/>
    <property type="project" value="UniProtKB-KW"/>
</dbReference>
<accession>A0A2K9PN12</accession>
<keyword evidence="2" id="KW-0560">Oxidoreductase</keyword>
<evidence type="ECO:0000256" key="1">
    <source>
        <dbReference type="ARBA" id="ARBA00010928"/>
    </source>
</evidence>
<evidence type="ECO:0000313" key="5">
    <source>
        <dbReference type="EMBL" id="AUP77977.1"/>
    </source>
</evidence>